<evidence type="ECO:0000313" key="1">
    <source>
        <dbReference type="EMBL" id="EPE95747.1"/>
    </source>
</evidence>
<name>S3HA82_9HYPH</name>
<gene>
    <name evidence="1" type="ORF">RGCCGE502_22895</name>
</gene>
<organism evidence="1 2">
    <name type="scientific">Rhizobium grahamii CCGE 502</name>
    <dbReference type="NCBI Taxonomy" id="990285"/>
    <lineage>
        <taxon>Bacteria</taxon>
        <taxon>Pseudomonadati</taxon>
        <taxon>Pseudomonadota</taxon>
        <taxon>Alphaproteobacteria</taxon>
        <taxon>Hyphomicrobiales</taxon>
        <taxon>Rhizobiaceae</taxon>
        <taxon>Rhizobium/Agrobacterium group</taxon>
        <taxon>Rhizobium</taxon>
    </lineage>
</organism>
<comment type="caution">
    <text evidence="1">The sequence shown here is derived from an EMBL/GenBank/DDBJ whole genome shotgun (WGS) entry which is preliminary data.</text>
</comment>
<protein>
    <submittedName>
        <fullName evidence="1">Uncharacterized protein</fullName>
    </submittedName>
</protein>
<reference evidence="1 2" key="1">
    <citation type="journal article" date="2012" name="J. Bacteriol.">
        <title>Genome sequence of Rhizobium grahamii CCGE502, a broad-host-range symbiont with low nodulation competitiveness in Phaseolus vulgaris.</title>
        <authorList>
            <person name="Althabegoiti M.J."/>
            <person name="Lozano L."/>
            <person name="Torres-Tejerizo G."/>
            <person name="Ormeno-Orrillo E."/>
            <person name="Rogel M.A."/>
            <person name="Gonzalez V."/>
            <person name="Martinez-Romero E."/>
        </authorList>
    </citation>
    <scope>NUCLEOTIDE SEQUENCE [LARGE SCALE GENOMIC DNA]</scope>
    <source>
        <strain evidence="1 2">CCGE 502</strain>
    </source>
</reference>
<sequence length="60" mass="7085">MMGQIDKRPLNKWQWMVMFMGPDWDKETIGALSYSLHKAYEIHLSRIHAAVPTHREESSE</sequence>
<keyword evidence="2" id="KW-1185">Reference proteome</keyword>
<dbReference type="RefSeq" id="WP_016556529.1">
    <property type="nucleotide sequence ID" value="NZ_AEYE02000029.1"/>
</dbReference>
<proteinExistence type="predicted"/>
<dbReference type="HOGENOM" id="CLU_2938542_0_0_5"/>
<dbReference type="AlphaFoldDB" id="S3HA82"/>
<dbReference type="STRING" id="990285.RGCCGE502_22895"/>
<dbReference type="Proteomes" id="UP000014411">
    <property type="component" value="Unassembled WGS sequence"/>
</dbReference>
<evidence type="ECO:0000313" key="2">
    <source>
        <dbReference type="Proteomes" id="UP000014411"/>
    </source>
</evidence>
<accession>S3HA82</accession>
<dbReference type="EMBL" id="AEYE02000029">
    <property type="protein sequence ID" value="EPE95747.1"/>
    <property type="molecule type" value="Genomic_DNA"/>
</dbReference>